<dbReference type="PANTHER" id="PTHR11610">
    <property type="entry name" value="LIPASE"/>
    <property type="match status" value="1"/>
</dbReference>
<feature type="signal peptide" evidence="6">
    <location>
        <begin position="1"/>
        <end position="22"/>
    </location>
</feature>
<feature type="domain" description="Lipase" evidence="7">
    <location>
        <begin position="66"/>
        <end position="350"/>
    </location>
</feature>
<keyword evidence="4" id="KW-1015">Disulfide bond</keyword>
<evidence type="ECO:0000259" key="7">
    <source>
        <dbReference type="Pfam" id="PF00151"/>
    </source>
</evidence>
<evidence type="ECO:0000256" key="6">
    <source>
        <dbReference type="SAM" id="SignalP"/>
    </source>
</evidence>
<evidence type="ECO:0000256" key="2">
    <source>
        <dbReference type="ARBA" id="ARBA00010701"/>
    </source>
</evidence>
<dbReference type="Gene3D" id="3.40.50.1820">
    <property type="entry name" value="alpha/beta hydrolase"/>
    <property type="match status" value="1"/>
</dbReference>
<dbReference type="InterPro" id="IPR013818">
    <property type="entry name" value="Lipase"/>
</dbReference>
<comment type="subcellular location">
    <subcellularLocation>
        <location evidence="1">Secreted</location>
    </subcellularLocation>
</comment>
<dbReference type="CDD" id="cd00707">
    <property type="entry name" value="Pancreat_lipase_like"/>
    <property type="match status" value="1"/>
</dbReference>
<keyword evidence="6" id="KW-0732">Signal</keyword>
<name>A0ABN7ARX4_9HEMI</name>
<dbReference type="Pfam" id="PF00151">
    <property type="entry name" value="Lipase"/>
    <property type="match status" value="1"/>
</dbReference>
<dbReference type="InterPro" id="IPR002331">
    <property type="entry name" value="Lipase_panc"/>
</dbReference>
<keyword evidence="9" id="KW-1185">Reference proteome</keyword>
<accession>A0ABN7ARX4</accession>
<dbReference type="SUPFAM" id="SSF53474">
    <property type="entry name" value="alpha/beta-Hydrolases"/>
    <property type="match status" value="1"/>
</dbReference>
<evidence type="ECO:0000313" key="9">
    <source>
        <dbReference type="Proteomes" id="UP001307889"/>
    </source>
</evidence>
<evidence type="ECO:0000256" key="3">
    <source>
        <dbReference type="ARBA" id="ARBA00022525"/>
    </source>
</evidence>
<gene>
    <name evidence="8" type="ORF">NTJ_07764</name>
</gene>
<reference evidence="8 9" key="1">
    <citation type="submission" date="2023-09" db="EMBL/GenBank/DDBJ databases">
        <title>Nesidiocoris tenuis whole genome shotgun sequence.</title>
        <authorList>
            <person name="Shibata T."/>
            <person name="Shimoda M."/>
            <person name="Kobayashi T."/>
            <person name="Uehara T."/>
        </authorList>
    </citation>
    <scope>NUCLEOTIDE SEQUENCE [LARGE SCALE GENOMIC DNA]</scope>
    <source>
        <strain evidence="8 9">Japan</strain>
    </source>
</reference>
<dbReference type="PRINTS" id="PR00823">
    <property type="entry name" value="PANCLIPASE"/>
</dbReference>
<dbReference type="EMBL" id="AP028913">
    <property type="protein sequence ID" value="BES94955.1"/>
    <property type="molecule type" value="Genomic_DNA"/>
</dbReference>
<dbReference type="PRINTS" id="PR00821">
    <property type="entry name" value="TAGLIPASE"/>
</dbReference>
<feature type="chain" id="PRO_5046058685" evidence="6">
    <location>
        <begin position="23"/>
        <end position="459"/>
    </location>
</feature>
<proteinExistence type="inferred from homology"/>
<organism evidence="8 9">
    <name type="scientific">Nesidiocoris tenuis</name>
    <dbReference type="NCBI Taxonomy" id="355587"/>
    <lineage>
        <taxon>Eukaryota</taxon>
        <taxon>Metazoa</taxon>
        <taxon>Ecdysozoa</taxon>
        <taxon>Arthropoda</taxon>
        <taxon>Hexapoda</taxon>
        <taxon>Insecta</taxon>
        <taxon>Pterygota</taxon>
        <taxon>Neoptera</taxon>
        <taxon>Paraneoptera</taxon>
        <taxon>Hemiptera</taxon>
        <taxon>Heteroptera</taxon>
        <taxon>Panheteroptera</taxon>
        <taxon>Cimicomorpha</taxon>
        <taxon>Miridae</taxon>
        <taxon>Dicyphina</taxon>
        <taxon>Nesidiocoris</taxon>
    </lineage>
</organism>
<dbReference type="Proteomes" id="UP001307889">
    <property type="component" value="Chromosome 5"/>
</dbReference>
<keyword evidence="3" id="KW-0964">Secreted</keyword>
<evidence type="ECO:0000256" key="5">
    <source>
        <dbReference type="RuleBase" id="RU004262"/>
    </source>
</evidence>
<evidence type="ECO:0000256" key="4">
    <source>
        <dbReference type="ARBA" id="ARBA00023157"/>
    </source>
</evidence>
<dbReference type="InterPro" id="IPR000734">
    <property type="entry name" value="TAG_lipase"/>
</dbReference>
<dbReference type="InterPro" id="IPR029058">
    <property type="entry name" value="AB_hydrolase_fold"/>
</dbReference>
<sequence length="459" mass="50425">MDFMTPCLFLAALYAMAGLSHQGLISKNSPTDELPSTKAPTYLERLDKTVKTRLNPTESENVTEPTCYPELGCFPTSSPWFSLTRPLPGPAAPEEVNTALYLFTRNRPNGTKVMLWPKIDLEETNFNTTKPTIFITHGFASNTSNEWMHDMKDAYLENMDANVFMVDWGKGAKGINYLRAASNTRIVGAELGRFGRHIVGLGQQPDQIHAVGHSLGAHISGYFGKRMASINSTIGRITALDPAQPGFEVEGPEVKLTKNDAKTVDVLHTDARPFIPFFGFGMLQPAGDIDFYINGGALQPGCYTVEVPPNITSLADLATMTVETLSKWVSCSHGRSYEYFTWSLKNKDCFFVGRKMTLVENVAKVGTLGTLTLADPIVDSIRSCTKDNCNILGFLSSRLPARGAFAVTTNDKPPFCKSRADEMKALYNTISLGVAGAWDKIKTPFTMIETPKLTKFGLN</sequence>
<dbReference type="InterPro" id="IPR033906">
    <property type="entry name" value="Lipase_N"/>
</dbReference>
<comment type="similarity">
    <text evidence="2 5">Belongs to the AB hydrolase superfamily. Lipase family.</text>
</comment>
<evidence type="ECO:0000313" key="8">
    <source>
        <dbReference type="EMBL" id="BES94955.1"/>
    </source>
</evidence>
<evidence type="ECO:0000256" key="1">
    <source>
        <dbReference type="ARBA" id="ARBA00004613"/>
    </source>
</evidence>
<protein>
    <submittedName>
        <fullName evidence="8">Lipase</fullName>
    </submittedName>
</protein>